<reference evidence="3" key="1">
    <citation type="submission" date="2020-08" db="EMBL/GenBank/DDBJ databases">
        <title>Multicomponent nature underlies the extraordinary mechanical properties of spider dragline silk.</title>
        <authorList>
            <person name="Kono N."/>
            <person name="Nakamura H."/>
            <person name="Mori M."/>
            <person name="Yoshida Y."/>
            <person name="Ohtoshi R."/>
            <person name="Malay A.D."/>
            <person name="Moran D.A.P."/>
            <person name="Tomita M."/>
            <person name="Numata K."/>
            <person name="Arakawa K."/>
        </authorList>
    </citation>
    <scope>NUCLEOTIDE SEQUENCE</scope>
</reference>
<gene>
    <name evidence="3" type="primary">AVEN_144982_1</name>
    <name evidence="3" type="ORF">TNIN_164151</name>
</gene>
<keyword evidence="2" id="KW-0812">Transmembrane</keyword>
<keyword evidence="4" id="KW-1185">Reference proteome</keyword>
<organism evidence="3 4">
    <name type="scientific">Trichonephila inaurata madagascariensis</name>
    <dbReference type="NCBI Taxonomy" id="2747483"/>
    <lineage>
        <taxon>Eukaryota</taxon>
        <taxon>Metazoa</taxon>
        <taxon>Ecdysozoa</taxon>
        <taxon>Arthropoda</taxon>
        <taxon>Chelicerata</taxon>
        <taxon>Arachnida</taxon>
        <taxon>Araneae</taxon>
        <taxon>Araneomorphae</taxon>
        <taxon>Entelegynae</taxon>
        <taxon>Araneoidea</taxon>
        <taxon>Nephilidae</taxon>
        <taxon>Trichonephila</taxon>
        <taxon>Trichonephila inaurata</taxon>
    </lineage>
</organism>
<sequence>METKIDGNLPYLINDTYYSRGRYPIRYPYITPTKPKIIPMSDLSPASQKLLIKEFYSAYDPWTGIRIAIGIGVFIALFALFLTCKSKFTRRRNNKPSTKKIPSLYLYNDMNVSDCELRNISSTGDICVNGLASAYKTEPSEQFRFDDTVEIQLQEISINPALKIQVLGKGFSNNRAKTAKMKITENISRSLPCSPYSSKRQQQLTSHITILKQPPSPTTSTNPTSIEGSVGSLGFVNEPVEEVERKPAKRTESFSKHSHKTQKKSA</sequence>
<feature type="compositionally biased region" description="Basic residues" evidence="1">
    <location>
        <begin position="256"/>
        <end position="266"/>
    </location>
</feature>
<evidence type="ECO:0000313" key="4">
    <source>
        <dbReference type="Proteomes" id="UP000886998"/>
    </source>
</evidence>
<accession>A0A8X6KBD3</accession>
<keyword evidence="2" id="KW-1133">Transmembrane helix</keyword>
<keyword evidence="2" id="KW-0472">Membrane</keyword>
<protein>
    <submittedName>
        <fullName evidence="3">Uncharacterized protein</fullName>
    </submittedName>
</protein>
<feature type="region of interest" description="Disordered" evidence="1">
    <location>
        <begin position="208"/>
        <end position="266"/>
    </location>
</feature>
<name>A0A8X6KBD3_9ARAC</name>
<evidence type="ECO:0000256" key="2">
    <source>
        <dbReference type="SAM" id="Phobius"/>
    </source>
</evidence>
<dbReference type="AlphaFoldDB" id="A0A8X6KBD3"/>
<comment type="caution">
    <text evidence="3">The sequence shown here is derived from an EMBL/GenBank/DDBJ whole genome shotgun (WGS) entry which is preliminary data.</text>
</comment>
<dbReference type="OrthoDB" id="6429848at2759"/>
<feature type="transmembrane region" description="Helical" evidence="2">
    <location>
        <begin position="65"/>
        <end position="84"/>
    </location>
</feature>
<proteinExistence type="predicted"/>
<dbReference type="Proteomes" id="UP000886998">
    <property type="component" value="Unassembled WGS sequence"/>
</dbReference>
<dbReference type="EMBL" id="BMAV01024952">
    <property type="protein sequence ID" value="GFS37297.1"/>
    <property type="molecule type" value="Genomic_DNA"/>
</dbReference>
<feature type="compositionally biased region" description="Basic and acidic residues" evidence="1">
    <location>
        <begin position="242"/>
        <end position="255"/>
    </location>
</feature>
<evidence type="ECO:0000313" key="3">
    <source>
        <dbReference type="EMBL" id="GFS37297.1"/>
    </source>
</evidence>
<evidence type="ECO:0000256" key="1">
    <source>
        <dbReference type="SAM" id="MobiDB-lite"/>
    </source>
</evidence>